<accession>A0AAW2ELF2</accession>
<name>A0AAW2ELF2_9HYME</name>
<dbReference type="AlphaFoldDB" id="A0AAW2ELF2"/>
<proteinExistence type="predicted"/>
<gene>
    <name evidence="1" type="ORF">PUN28_017352</name>
</gene>
<dbReference type="Proteomes" id="UP001430953">
    <property type="component" value="Unassembled WGS sequence"/>
</dbReference>
<dbReference type="EMBL" id="JADYXP020000020">
    <property type="protein sequence ID" value="KAL0104556.1"/>
    <property type="molecule type" value="Genomic_DNA"/>
</dbReference>
<protein>
    <submittedName>
        <fullName evidence="1">Uncharacterized protein</fullName>
    </submittedName>
</protein>
<comment type="caution">
    <text evidence="1">The sequence shown here is derived from an EMBL/GenBank/DDBJ whole genome shotgun (WGS) entry which is preliminary data.</text>
</comment>
<sequence length="247" mass="28474">MGSGWRLPFPCSFVRFDNYCDAYHGTFPRCLCPADYMLYSEKQSRSNSRWMRLISPSNNRRELVLLSRLAQTMAIHANPPVKQSQQYSACESPRPLSTYLLPSVPSTPPHQPLEPNDARLSILPSEGMRPQLVLGMSGIKRKCRSRVAEFISADRIIVFVQPRHPLRAAHDTSRDISTHRILELNRMPPAKTPMSKIEHCDRCFARRNLSVNELQRRTCILQQHSRRFRRSIFPSGYKSTDDPPTLR</sequence>
<reference evidence="1 2" key="1">
    <citation type="submission" date="2023-03" db="EMBL/GenBank/DDBJ databases">
        <title>High recombination rates correlate with genetic variation in Cardiocondyla obscurior ants.</title>
        <authorList>
            <person name="Errbii M."/>
        </authorList>
    </citation>
    <scope>NUCLEOTIDE SEQUENCE [LARGE SCALE GENOMIC DNA]</scope>
    <source>
        <strain evidence="1">Alpha-2009</strain>
        <tissue evidence="1">Whole body</tissue>
    </source>
</reference>
<keyword evidence="2" id="KW-1185">Reference proteome</keyword>
<organism evidence="1 2">
    <name type="scientific">Cardiocondyla obscurior</name>
    <dbReference type="NCBI Taxonomy" id="286306"/>
    <lineage>
        <taxon>Eukaryota</taxon>
        <taxon>Metazoa</taxon>
        <taxon>Ecdysozoa</taxon>
        <taxon>Arthropoda</taxon>
        <taxon>Hexapoda</taxon>
        <taxon>Insecta</taxon>
        <taxon>Pterygota</taxon>
        <taxon>Neoptera</taxon>
        <taxon>Endopterygota</taxon>
        <taxon>Hymenoptera</taxon>
        <taxon>Apocrita</taxon>
        <taxon>Aculeata</taxon>
        <taxon>Formicoidea</taxon>
        <taxon>Formicidae</taxon>
        <taxon>Myrmicinae</taxon>
        <taxon>Cardiocondyla</taxon>
    </lineage>
</organism>
<evidence type="ECO:0000313" key="2">
    <source>
        <dbReference type="Proteomes" id="UP001430953"/>
    </source>
</evidence>
<evidence type="ECO:0000313" key="1">
    <source>
        <dbReference type="EMBL" id="KAL0104556.1"/>
    </source>
</evidence>